<evidence type="ECO:0000313" key="4">
    <source>
        <dbReference type="Proteomes" id="UP000193685"/>
    </source>
</evidence>
<dbReference type="InterPro" id="IPR039483">
    <property type="entry name" value="Meu6_PH_dom"/>
</dbReference>
<proteinExistence type="predicted"/>
<feature type="compositionally biased region" description="Pro residues" evidence="1">
    <location>
        <begin position="449"/>
        <end position="464"/>
    </location>
</feature>
<organism evidence="3 4">
    <name type="scientific">Protomyces lactucae-debilis</name>
    <dbReference type="NCBI Taxonomy" id="2754530"/>
    <lineage>
        <taxon>Eukaryota</taxon>
        <taxon>Fungi</taxon>
        <taxon>Dikarya</taxon>
        <taxon>Ascomycota</taxon>
        <taxon>Taphrinomycotina</taxon>
        <taxon>Taphrinomycetes</taxon>
        <taxon>Taphrinales</taxon>
        <taxon>Protomycetaceae</taxon>
        <taxon>Protomyces</taxon>
    </lineage>
</organism>
<gene>
    <name evidence="3" type="ORF">BCR37DRAFT_390850</name>
</gene>
<feature type="compositionally biased region" description="Polar residues" evidence="1">
    <location>
        <begin position="511"/>
        <end position="526"/>
    </location>
</feature>
<name>A0A1Y2FUA5_PROLT</name>
<feature type="compositionally biased region" description="Basic and acidic residues" evidence="1">
    <location>
        <begin position="291"/>
        <end position="303"/>
    </location>
</feature>
<comment type="caution">
    <text evidence="3">The sequence shown here is derived from an EMBL/GenBank/DDBJ whole genome shotgun (WGS) entry which is preliminary data.</text>
</comment>
<feature type="region of interest" description="Disordered" evidence="1">
    <location>
        <begin position="564"/>
        <end position="591"/>
    </location>
</feature>
<dbReference type="STRING" id="56484.A0A1Y2FUA5"/>
<dbReference type="AlphaFoldDB" id="A0A1Y2FUA5"/>
<dbReference type="RefSeq" id="XP_040728003.1">
    <property type="nucleotide sequence ID" value="XM_040870923.1"/>
</dbReference>
<dbReference type="GeneID" id="63787522"/>
<feature type="compositionally biased region" description="Basic and acidic residues" evidence="1">
    <location>
        <begin position="31"/>
        <end position="46"/>
    </location>
</feature>
<feature type="region of interest" description="Disordered" evidence="1">
    <location>
        <begin position="27"/>
        <end position="56"/>
    </location>
</feature>
<dbReference type="OMA" id="ISEVHHE"/>
<evidence type="ECO:0000313" key="3">
    <source>
        <dbReference type="EMBL" id="ORY87147.1"/>
    </source>
</evidence>
<keyword evidence="4" id="KW-1185">Reference proteome</keyword>
<feature type="compositionally biased region" description="Basic and acidic residues" evidence="1">
    <location>
        <begin position="384"/>
        <end position="394"/>
    </location>
</feature>
<feature type="compositionally biased region" description="Low complexity" evidence="1">
    <location>
        <begin position="578"/>
        <end position="591"/>
    </location>
</feature>
<dbReference type="Proteomes" id="UP000193685">
    <property type="component" value="Unassembled WGS sequence"/>
</dbReference>
<feature type="domain" description="Meiotic expression up-regulated protein 6 PH" evidence="2">
    <location>
        <begin position="112"/>
        <end position="199"/>
    </location>
</feature>
<dbReference type="Pfam" id="PF15406">
    <property type="entry name" value="PH_6"/>
    <property type="match status" value="1"/>
</dbReference>
<dbReference type="EMBL" id="MCFI01000002">
    <property type="protein sequence ID" value="ORY87147.1"/>
    <property type="molecule type" value="Genomic_DNA"/>
</dbReference>
<reference evidence="3 4" key="1">
    <citation type="submission" date="2016-07" db="EMBL/GenBank/DDBJ databases">
        <title>Pervasive Adenine N6-methylation of Active Genes in Fungi.</title>
        <authorList>
            <consortium name="DOE Joint Genome Institute"/>
            <person name="Mondo S.J."/>
            <person name="Dannebaum R.O."/>
            <person name="Kuo R.C."/>
            <person name="Labutti K."/>
            <person name="Haridas S."/>
            <person name="Kuo A."/>
            <person name="Salamov A."/>
            <person name="Ahrendt S.R."/>
            <person name="Lipzen A."/>
            <person name="Sullivan W."/>
            <person name="Andreopoulos W.B."/>
            <person name="Clum A."/>
            <person name="Lindquist E."/>
            <person name="Daum C."/>
            <person name="Ramamoorthy G.K."/>
            <person name="Gryganskyi A."/>
            <person name="Culley D."/>
            <person name="Magnuson J.K."/>
            <person name="James T.Y."/>
            <person name="O'Malley M.A."/>
            <person name="Stajich J.E."/>
            <person name="Spatafora J.W."/>
            <person name="Visel A."/>
            <person name="Grigoriev I.V."/>
        </authorList>
    </citation>
    <scope>NUCLEOTIDE SEQUENCE [LARGE SCALE GENOMIC DNA]</scope>
    <source>
        <strain evidence="3 4">12-1054</strain>
    </source>
</reference>
<feature type="compositionally biased region" description="Basic and acidic residues" evidence="1">
    <location>
        <begin position="350"/>
        <end position="377"/>
    </location>
</feature>
<evidence type="ECO:0000259" key="2">
    <source>
        <dbReference type="Pfam" id="PF15406"/>
    </source>
</evidence>
<accession>A0A1Y2FUA5</accession>
<sequence length="591" mass="63202">MSAIDSHPPVVAAATLLVDSQAKLDSPVVPTHEEAEQCRAKDKEEAVSTGDTLNGQTSAEAATIQQSTNDDAAVKDTVATTEDTIKEETAPLEPIFSANLSYKRSTATFPVFHTRHFWLQDEPISLEKLQALYLKMQKTKMPASEAHDLIAHAVTSGKGLLFWGKTEGSNPSGILDISQISELEVVDGNNRAAFKYRDDISYTLEFNANAKVSQRQAFLLGIKQKQQEFVGQMQSIRTSEVFNKVRELLVQGTAFEKSNAEVEEQVLSDEEVVEQRPDNRRASSLMGIFKNKPEDAKEVPTPKKDKRASFLGFLNKKDNTLPESVPAGADKSVSPKAPEGESEPVSADNEVDKDVPTADRADKSRPAALPAKDKVEGFFRNLIKRNDKSDEGQKVDAVAPESVVTDAPAPQVAEGEISPVKPATDVAAPLAHDATAAESTSKDKLTSATPPPVTPSPNPSPKPFPGGSVTRRLTGLFKNKSKKDASKTDSVVSPTKDVPVASEAPLLPQVGQETEALSNTELSSTTKLDRNKDLPAEGIAIEETSAVAPSDVVDKGKATEMTAVDSATAAQPDEALQTTTGATGTAPTKAE</sequence>
<dbReference type="OrthoDB" id="5593352at2759"/>
<feature type="region of interest" description="Disordered" evidence="1">
    <location>
        <begin position="286"/>
        <end position="545"/>
    </location>
</feature>
<protein>
    <recommendedName>
        <fullName evidence="2">Meiotic expression up-regulated protein 6 PH domain-containing protein</fullName>
    </recommendedName>
</protein>
<evidence type="ECO:0000256" key="1">
    <source>
        <dbReference type="SAM" id="MobiDB-lite"/>
    </source>
</evidence>